<dbReference type="PANTHER" id="PTHR36836">
    <property type="entry name" value="COLANIC ACID BIOSYNTHESIS PROTEIN WCAK"/>
    <property type="match status" value="1"/>
</dbReference>
<accession>A0ABX1RBF0</accession>
<dbReference type="Pfam" id="PF04230">
    <property type="entry name" value="PS_pyruv_trans"/>
    <property type="match status" value="1"/>
</dbReference>
<dbReference type="EMBL" id="JAAXKY010000013">
    <property type="protein sequence ID" value="NMH76765.1"/>
    <property type="molecule type" value="Genomic_DNA"/>
</dbReference>
<keyword evidence="2" id="KW-0808">Transferase</keyword>
<comment type="caution">
    <text evidence="2">The sequence shown here is derived from an EMBL/GenBank/DDBJ whole genome shotgun (WGS) entry which is preliminary data.</text>
</comment>
<evidence type="ECO:0000313" key="3">
    <source>
        <dbReference type="Proteomes" id="UP001296706"/>
    </source>
</evidence>
<gene>
    <name evidence="2" type="ORF">HF577_06575</name>
</gene>
<dbReference type="GO" id="GO:0016740">
    <property type="term" value="F:transferase activity"/>
    <property type="evidence" value="ECO:0007669"/>
    <property type="project" value="UniProtKB-KW"/>
</dbReference>
<proteinExistence type="predicted"/>
<protein>
    <submittedName>
        <fullName evidence="2">Polysaccharide pyruvyl transferase family protein</fullName>
    </submittedName>
</protein>
<reference evidence="2 3" key="1">
    <citation type="submission" date="2020-04" db="EMBL/GenBank/DDBJ databases">
        <authorList>
            <person name="Klaysubun C."/>
            <person name="Duangmal K."/>
            <person name="Lipun K."/>
        </authorList>
    </citation>
    <scope>NUCLEOTIDE SEQUENCE [LARGE SCALE GENOMIC DNA]</scope>
    <source>
        <strain evidence="2 3">JCM 11839</strain>
    </source>
</reference>
<organism evidence="2 3">
    <name type="scientific">Pseudonocardia xinjiangensis</name>
    <dbReference type="NCBI Taxonomy" id="75289"/>
    <lineage>
        <taxon>Bacteria</taxon>
        <taxon>Bacillati</taxon>
        <taxon>Actinomycetota</taxon>
        <taxon>Actinomycetes</taxon>
        <taxon>Pseudonocardiales</taxon>
        <taxon>Pseudonocardiaceae</taxon>
        <taxon>Pseudonocardia</taxon>
    </lineage>
</organism>
<name>A0ABX1RBF0_9PSEU</name>
<dbReference type="Proteomes" id="UP001296706">
    <property type="component" value="Unassembled WGS sequence"/>
</dbReference>
<dbReference type="PANTHER" id="PTHR36836:SF1">
    <property type="entry name" value="COLANIC ACID BIOSYNTHESIS PROTEIN WCAK"/>
    <property type="match status" value="1"/>
</dbReference>
<dbReference type="RefSeq" id="WP_169394843.1">
    <property type="nucleotide sequence ID" value="NZ_BAAAJH010000025.1"/>
</dbReference>
<sequence length="382" mass="41031">MLGSVRGRPLYYLVGTAGHPNYGDELITSVWLRHLAVVAPDADVWVDCPAPGSAAVLLDGLHPRARFTDTAWRLCAEAPGRGPWEKAAWVQNAMQQPGLACRSVAGIELMNTADVVHVIGGGYINGIWPHHIGLLGAAVAAVRRSGGRAVLTGQGLMPLDEGEAALVRTLLERFDLVDVRDTVSAELLERPASRGVDDAFLGAGRFLRSEPHPSGTLPRYMVCVQSDLSDHDVSRLAAFTLATLRTWDADPADVGVVEGIPGQDRVVYGLLEHELPGSQFFPFSEVWRHGMPVAPHQTWLSTRFHLHLVAAAAGANGVAVSVNRDYYATKHGSLLRLGSNWDLVEDLADVPKPPTGGGFAPDVLAAHVSRKVEVARQIYPAS</sequence>
<dbReference type="InterPro" id="IPR007345">
    <property type="entry name" value="Polysacch_pyruvyl_Trfase"/>
</dbReference>
<evidence type="ECO:0000313" key="2">
    <source>
        <dbReference type="EMBL" id="NMH76765.1"/>
    </source>
</evidence>
<feature type="domain" description="Polysaccharide pyruvyl transferase" evidence="1">
    <location>
        <begin position="21"/>
        <end position="322"/>
    </location>
</feature>
<evidence type="ECO:0000259" key="1">
    <source>
        <dbReference type="Pfam" id="PF04230"/>
    </source>
</evidence>
<keyword evidence="3" id="KW-1185">Reference proteome</keyword>